<dbReference type="EMBL" id="JACZZA010000017">
    <property type="protein sequence ID" value="MBE1162789.1"/>
    <property type="molecule type" value="Genomic_DNA"/>
</dbReference>
<comment type="similarity">
    <text evidence="1">Belongs to the short-chain fatty acyl-CoA assimilation regulator (ScfR) family.</text>
</comment>
<dbReference type="Gene3D" id="1.10.10.2910">
    <property type="match status" value="1"/>
</dbReference>
<dbReference type="Pfam" id="PF06114">
    <property type="entry name" value="Peptidase_M78"/>
    <property type="match status" value="1"/>
</dbReference>
<name>A0ABR9GFP3_9GAMM</name>
<dbReference type="InterPro" id="IPR052345">
    <property type="entry name" value="Rad_response_metalloprotease"/>
</dbReference>
<dbReference type="PANTHER" id="PTHR43236:SF1">
    <property type="entry name" value="BLL7220 PROTEIN"/>
    <property type="match status" value="1"/>
</dbReference>
<evidence type="ECO:0000259" key="3">
    <source>
        <dbReference type="PROSITE" id="PS50943"/>
    </source>
</evidence>
<dbReference type="PROSITE" id="PS50943">
    <property type="entry name" value="HTH_CROC1"/>
    <property type="match status" value="1"/>
</dbReference>
<evidence type="ECO:0000313" key="5">
    <source>
        <dbReference type="Proteomes" id="UP000651010"/>
    </source>
</evidence>
<dbReference type="Proteomes" id="UP000651010">
    <property type="component" value="Unassembled WGS sequence"/>
</dbReference>
<dbReference type="InterPro" id="IPR010359">
    <property type="entry name" value="IrrE_HExxH"/>
</dbReference>
<sequence length="408" mass="45901">MSYNNVDINSLAQRLVAARKSANITQDVAARHLNVSRPTFIAIEKGARKPKPEELVQLSELYREPLNQLLRRQATPKLAPHLRSVLDPSAHGQEGLDAAISKLTNFIEDYQLLEEQANVRLSGEFPPPIRLAASQVERFAEQCAKEERERLNLGSYLPVNALRRLLEKVGIHVFLDAVDSKLAGLYAFAPDFGYCILINRLHPLERRRWTIAHEYAHFLTDRDRPGVDFITSSGRKPLNERFADAFAAEFLMPEVGIKKRFYEDIERSGDFNVGDLCRLADYFMVSVMASCLRLESLKLIPKGTWDQISEEKVPVGTLKQQAGITEKIGDGDPIEPYPERYRQLAVQLFVSGKITEGQLSKFLRCDRIKAREIVESCSLTQDDANGSTSIVPLSLGHSLISNARGDNE</sequence>
<dbReference type="RefSeq" id="WP_192557638.1">
    <property type="nucleotide sequence ID" value="NZ_JACZZA010000017.1"/>
</dbReference>
<proteinExistence type="inferred from homology"/>
<keyword evidence="5" id="KW-1185">Reference proteome</keyword>
<accession>A0ABR9GFP3</accession>
<organism evidence="4 5">
    <name type="scientific">Dyella acidiphila</name>
    <dbReference type="NCBI Taxonomy" id="2775866"/>
    <lineage>
        <taxon>Bacteria</taxon>
        <taxon>Pseudomonadati</taxon>
        <taxon>Pseudomonadota</taxon>
        <taxon>Gammaproteobacteria</taxon>
        <taxon>Lysobacterales</taxon>
        <taxon>Rhodanobacteraceae</taxon>
        <taxon>Dyella</taxon>
    </lineage>
</organism>
<dbReference type="PANTHER" id="PTHR43236">
    <property type="entry name" value="ANTITOXIN HIGA1"/>
    <property type="match status" value="1"/>
</dbReference>
<dbReference type="InterPro" id="IPR001387">
    <property type="entry name" value="Cro/C1-type_HTH"/>
</dbReference>
<reference evidence="4 5" key="1">
    <citation type="submission" date="2020-09" db="EMBL/GenBank/DDBJ databases">
        <title>Dyella sp. 7MK23 isolated from forest soil.</title>
        <authorList>
            <person name="Fu J."/>
        </authorList>
    </citation>
    <scope>NUCLEOTIDE SEQUENCE [LARGE SCALE GENOMIC DNA]</scope>
    <source>
        <strain evidence="4 5">7MK23</strain>
    </source>
</reference>
<dbReference type="Pfam" id="PF13560">
    <property type="entry name" value="HTH_31"/>
    <property type="match status" value="1"/>
</dbReference>
<evidence type="ECO:0000313" key="4">
    <source>
        <dbReference type="EMBL" id="MBE1162789.1"/>
    </source>
</evidence>
<dbReference type="Gene3D" id="1.10.260.40">
    <property type="entry name" value="lambda repressor-like DNA-binding domains"/>
    <property type="match status" value="1"/>
</dbReference>
<gene>
    <name evidence="4" type="ORF">IGX34_20585</name>
</gene>
<feature type="coiled-coil region" evidence="2">
    <location>
        <begin position="96"/>
        <end position="149"/>
    </location>
</feature>
<dbReference type="CDD" id="cd00093">
    <property type="entry name" value="HTH_XRE"/>
    <property type="match status" value="1"/>
</dbReference>
<evidence type="ECO:0000256" key="2">
    <source>
        <dbReference type="SAM" id="Coils"/>
    </source>
</evidence>
<dbReference type="InterPro" id="IPR010982">
    <property type="entry name" value="Lambda_DNA-bd_dom_sf"/>
</dbReference>
<dbReference type="SMART" id="SM00530">
    <property type="entry name" value="HTH_XRE"/>
    <property type="match status" value="1"/>
</dbReference>
<keyword evidence="2" id="KW-0175">Coiled coil</keyword>
<dbReference type="SUPFAM" id="SSF47413">
    <property type="entry name" value="lambda repressor-like DNA-binding domains"/>
    <property type="match status" value="1"/>
</dbReference>
<feature type="domain" description="HTH cro/C1-type" evidence="3">
    <location>
        <begin position="15"/>
        <end position="69"/>
    </location>
</feature>
<protein>
    <submittedName>
        <fullName evidence="4">ImmA/IrrE family metallo-endopeptidase</fullName>
    </submittedName>
</protein>
<comment type="caution">
    <text evidence="4">The sequence shown here is derived from an EMBL/GenBank/DDBJ whole genome shotgun (WGS) entry which is preliminary data.</text>
</comment>
<evidence type="ECO:0000256" key="1">
    <source>
        <dbReference type="ARBA" id="ARBA00007227"/>
    </source>
</evidence>